<evidence type="ECO:0000313" key="1">
    <source>
        <dbReference type="EMBL" id="CAK9112951.1"/>
    </source>
</evidence>
<name>A0ABP0SKX0_9DINO</name>
<dbReference type="PANTHER" id="PTHR32134:SF92">
    <property type="entry name" value="FNIP REPEAT-CONTAINING PROTEIN"/>
    <property type="match status" value="1"/>
</dbReference>
<dbReference type="PANTHER" id="PTHR32134">
    <property type="entry name" value="FNIP REPEAT-CONTAINING PROTEIN"/>
    <property type="match status" value="1"/>
</dbReference>
<feature type="non-terminal residue" evidence="1">
    <location>
        <position position="1"/>
    </location>
</feature>
<keyword evidence="1" id="KW-0418">Kinase</keyword>
<sequence length="240" mass="26844">DGMLDVQITGAEEQFTLSLHDGLRGKELLTMVRDRLPVKPRCTVQLWTAEDRQAEQKGEVILNQTLKEQGLGTSPSLQLSYSYASSDLWHAFKILEGEVVREVDHHALDGVVHVQYAKHLIKHVTLPPTLESLKFGDVFYHGVDRLALPSKLVSLAFGRDFDQALDGMVFPESLRHLTFGREFNQSLEEVDLPKMLESLVFGDNFNQSLDNVPWRGVAVQRALVVLGPQGAINHTFCGLS</sequence>
<keyword evidence="2" id="KW-1185">Reference proteome</keyword>
<dbReference type="Pfam" id="PF05725">
    <property type="entry name" value="FNIP"/>
    <property type="match status" value="2"/>
</dbReference>
<proteinExistence type="predicted"/>
<reference evidence="1 2" key="1">
    <citation type="submission" date="2024-02" db="EMBL/GenBank/DDBJ databases">
        <authorList>
            <person name="Chen Y."/>
            <person name="Shah S."/>
            <person name="Dougan E. K."/>
            <person name="Thang M."/>
            <person name="Chan C."/>
        </authorList>
    </citation>
    <scope>NUCLEOTIDE SEQUENCE [LARGE SCALE GENOMIC DNA]</scope>
</reference>
<dbReference type="Proteomes" id="UP001642464">
    <property type="component" value="Unassembled WGS sequence"/>
</dbReference>
<protein>
    <submittedName>
        <fullName evidence="1">Probable inactive serine/threonine-protein kinase fnkC</fullName>
    </submittedName>
</protein>
<accession>A0ABP0SKX0</accession>
<dbReference type="InterPro" id="IPR051251">
    <property type="entry name" value="STK_FNIP-Repeat"/>
</dbReference>
<evidence type="ECO:0000313" key="2">
    <source>
        <dbReference type="Proteomes" id="UP001642464"/>
    </source>
</evidence>
<dbReference type="InterPro" id="IPR008615">
    <property type="entry name" value="FNIP"/>
</dbReference>
<organism evidence="1 2">
    <name type="scientific">Durusdinium trenchii</name>
    <dbReference type="NCBI Taxonomy" id="1381693"/>
    <lineage>
        <taxon>Eukaryota</taxon>
        <taxon>Sar</taxon>
        <taxon>Alveolata</taxon>
        <taxon>Dinophyceae</taxon>
        <taxon>Suessiales</taxon>
        <taxon>Symbiodiniaceae</taxon>
        <taxon>Durusdinium</taxon>
    </lineage>
</organism>
<keyword evidence="1" id="KW-0808">Transferase</keyword>
<comment type="caution">
    <text evidence="1">The sequence shown here is derived from an EMBL/GenBank/DDBJ whole genome shotgun (WGS) entry which is preliminary data.</text>
</comment>
<dbReference type="EMBL" id="CAXAMM010044062">
    <property type="protein sequence ID" value="CAK9112951.1"/>
    <property type="molecule type" value="Genomic_DNA"/>
</dbReference>
<dbReference type="GO" id="GO:0016301">
    <property type="term" value="F:kinase activity"/>
    <property type="evidence" value="ECO:0007669"/>
    <property type="project" value="UniProtKB-KW"/>
</dbReference>
<gene>
    <name evidence="1" type="ORF">SCF082_LOCUS52366</name>
</gene>